<sequence>MKGCAIFLEDSDEIVRQAKLIEDSSESIVVSIPLTGRERESVKLRSNELVKPIFTLPWNNHENMLNEVKRTIKYFNPRLIIFKLGIWGHGESYFDPKGIELPEINNNQVKRVEEFANLNEIKIAFHPIRTPWLPIANYIKLLKNLRSLTSSKISIDLAEIMCDLKNSNLQQNINSLSFKSISEIVDIIWLESYRFDESGIYMTCACTEIKEDVWLTYKKYFRNTFPILKTDHLSSDNQIINDLRKLNKIRGDL</sequence>
<accession>A0A4U2XYI2</accession>
<organism evidence="1 2">
    <name type="scientific">Lysinibacillus mangiferihumi</name>
    <dbReference type="NCBI Taxonomy" id="1130819"/>
    <lineage>
        <taxon>Bacteria</taxon>
        <taxon>Bacillati</taxon>
        <taxon>Bacillota</taxon>
        <taxon>Bacilli</taxon>
        <taxon>Bacillales</taxon>
        <taxon>Bacillaceae</taxon>
        <taxon>Lysinibacillus</taxon>
    </lineage>
</organism>
<comment type="caution">
    <text evidence="1">The sequence shown here is derived from an EMBL/GenBank/DDBJ whole genome shotgun (WGS) entry which is preliminary data.</text>
</comment>
<dbReference type="EMBL" id="SZPU01000145">
    <property type="protein sequence ID" value="TKI52988.1"/>
    <property type="molecule type" value="Genomic_DNA"/>
</dbReference>
<gene>
    <name evidence="1" type="ORF">FC756_26205</name>
</gene>
<protein>
    <submittedName>
        <fullName evidence="1">Uncharacterized protein</fullName>
    </submittedName>
</protein>
<dbReference type="AlphaFoldDB" id="A0A4U2XYI2"/>
<dbReference type="Proteomes" id="UP000308744">
    <property type="component" value="Unassembled WGS sequence"/>
</dbReference>
<reference evidence="1 2" key="1">
    <citation type="submission" date="2019-04" db="EMBL/GenBank/DDBJ databases">
        <title>Lysinibacillus genome sequencing.</title>
        <authorList>
            <person name="Dunlap C."/>
        </authorList>
    </citation>
    <scope>NUCLEOTIDE SEQUENCE [LARGE SCALE GENOMIC DNA]</scope>
    <source>
        <strain evidence="1 2">CCTCC AB 2010389</strain>
    </source>
</reference>
<dbReference type="RefSeq" id="WP_107897194.1">
    <property type="nucleotide sequence ID" value="NZ_PYWM01000033.1"/>
</dbReference>
<evidence type="ECO:0000313" key="2">
    <source>
        <dbReference type="Proteomes" id="UP000308744"/>
    </source>
</evidence>
<evidence type="ECO:0000313" key="1">
    <source>
        <dbReference type="EMBL" id="TKI52988.1"/>
    </source>
</evidence>
<name>A0A4U2XYI2_9BACI</name>
<keyword evidence="2" id="KW-1185">Reference proteome</keyword>
<proteinExistence type="predicted"/>